<sequence>MTLDQGRVPACPITGLPAVRHIQWVPALLLIRLWRIEFKTDPRPSFDGVDRFGLWESPTGLYFFDPPVEGDDAFYAAFYSRLRALGLYSKQTARPEFELAARHVKPGARVLDIGCGLANFRTCVPQATYTGLDPHVAEGDADGSVCSETLAQHLVNHTGAYDAVCAFQVLEHVKAPVNLFAEMVQAVKPGGLIMVGVPHVPSAMTRIPNFLMNAPPHHLTWWTKSALIQLAKDVNVVIDSIENVPWGKHDALIYWIEHCTPIKSAGYHYSEAWSWHASAAVGLASGAIAHWIRGVPSTDDEGSGLLLVARRPCGSS</sequence>
<dbReference type="Gene3D" id="3.40.50.150">
    <property type="entry name" value="Vaccinia Virus protein VP39"/>
    <property type="match status" value="1"/>
</dbReference>
<evidence type="ECO:0000313" key="1">
    <source>
        <dbReference type="EMBL" id="QGM92711.1"/>
    </source>
</evidence>
<organism evidence="1 2">
    <name type="scientific">Methylocystis rosea</name>
    <dbReference type="NCBI Taxonomy" id="173366"/>
    <lineage>
        <taxon>Bacteria</taxon>
        <taxon>Pseudomonadati</taxon>
        <taxon>Pseudomonadota</taxon>
        <taxon>Alphaproteobacteria</taxon>
        <taxon>Hyphomicrobiales</taxon>
        <taxon>Methylocystaceae</taxon>
        <taxon>Methylocystis</taxon>
    </lineage>
</organism>
<dbReference type="Proteomes" id="UP000424673">
    <property type="component" value="Chromosome"/>
</dbReference>
<protein>
    <submittedName>
        <fullName evidence="1">Class I SAM-dependent methyltransferase</fullName>
    </submittedName>
</protein>
<dbReference type="SUPFAM" id="SSF53335">
    <property type="entry name" value="S-adenosyl-L-methionine-dependent methyltransferases"/>
    <property type="match status" value="1"/>
</dbReference>
<accession>A0ABX6ECQ1</accession>
<reference evidence="1 2" key="2">
    <citation type="journal article" date="2021" name="AMB Express">
        <title>Isolation and characterisation of Methylocystis spp. for poly-3-hydroxybutyrate production using waste methane feedstocks.</title>
        <authorList>
            <person name="Rumah B.L."/>
            <person name="Stead C.E."/>
            <person name="Claxton Stevens B.H."/>
            <person name="Minton N.P."/>
            <person name="Grosse-Honebrink A."/>
            <person name="Zhang Y."/>
        </authorList>
    </citation>
    <scope>NUCLEOTIDE SEQUENCE [LARGE SCALE GENOMIC DNA]</scope>
    <source>
        <strain evidence="1 2">BRCS1</strain>
    </source>
</reference>
<gene>
    <name evidence="1" type="ORF">F7D13_00965</name>
</gene>
<evidence type="ECO:0000313" key="2">
    <source>
        <dbReference type="Proteomes" id="UP000424673"/>
    </source>
</evidence>
<name>A0ABX6ECQ1_9HYPH</name>
<keyword evidence="2" id="KW-1185">Reference proteome</keyword>
<dbReference type="Pfam" id="PF13489">
    <property type="entry name" value="Methyltransf_23"/>
    <property type="match status" value="1"/>
</dbReference>
<dbReference type="GO" id="GO:0008168">
    <property type="term" value="F:methyltransferase activity"/>
    <property type="evidence" value="ECO:0007669"/>
    <property type="project" value="UniProtKB-KW"/>
</dbReference>
<keyword evidence="1" id="KW-0808">Transferase</keyword>
<dbReference type="EMBL" id="CP044328">
    <property type="protein sequence ID" value="QGM92711.1"/>
    <property type="molecule type" value="Genomic_DNA"/>
</dbReference>
<reference evidence="2" key="1">
    <citation type="submission" date="2019-09" db="EMBL/GenBank/DDBJ databases">
        <title>Isolation and complete genome sequencing of Methylocystis species.</title>
        <authorList>
            <person name="Rumah B.L."/>
            <person name="Stead C.E."/>
            <person name="Stevens B.C."/>
            <person name="Minton N.P."/>
            <person name="Grosse-Honebrink A."/>
            <person name="Zhang Y."/>
        </authorList>
    </citation>
    <scope>NUCLEOTIDE SEQUENCE [LARGE SCALE GENOMIC DNA]</scope>
    <source>
        <strain evidence="2">BRCS1</strain>
    </source>
</reference>
<dbReference type="RefSeq" id="WP_154450672.1">
    <property type="nucleotide sequence ID" value="NZ_CP044328.1"/>
</dbReference>
<keyword evidence="1" id="KW-0489">Methyltransferase</keyword>
<proteinExistence type="predicted"/>
<dbReference type="PANTHER" id="PTHR43861">
    <property type="entry name" value="TRANS-ACONITATE 2-METHYLTRANSFERASE-RELATED"/>
    <property type="match status" value="1"/>
</dbReference>
<dbReference type="GO" id="GO:0032259">
    <property type="term" value="P:methylation"/>
    <property type="evidence" value="ECO:0007669"/>
    <property type="project" value="UniProtKB-KW"/>
</dbReference>
<dbReference type="InterPro" id="IPR029063">
    <property type="entry name" value="SAM-dependent_MTases_sf"/>
</dbReference>